<evidence type="ECO:0000313" key="1">
    <source>
        <dbReference type="EMBL" id="ELK09697.1"/>
    </source>
</evidence>
<dbReference type="EMBL" id="KB030797">
    <property type="protein sequence ID" value="ELK09697.1"/>
    <property type="molecule type" value="Genomic_DNA"/>
</dbReference>
<dbReference type="AlphaFoldDB" id="L5KED3"/>
<gene>
    <name evidence="1" type="ORF">PAL_GLEAN10014059</name>
</gene>
<dbReference type="Proteomes" id="UP000010552">
    <property type="component" value="Unassembled WGS sequence"/>
</dbReference>
<dbReference type="InParanoid" id="L5KED3"/>
<accession>L5KED3</accession>
<sequence>MKTERDAESSGTQVLTHTSCSSGYCSNLSPLSVATGSGFSLPIVALKHCRTPGCSGFWRDAAAAAAKREKPPHNPCAPPATWQLCGGRDDQVALLQVMRLWRLLERRAVFDRASSSGSCS</sequence>
<protein>
    <submittedName>
        <fullName evidence="1">Uncharacterized protein</fullName>
    </submittedName>
</protein>
<proteinExistence type="predicted"/>
<reference evidence="2" key="1">
    <citation type="journal article" date="2013" name="Science">
        <title>Comparative analysis of bat genomes provides insight into the evolution of flight and immunity.</title>
        <authorList>
            <person name="Zhang G."/>
            <person name="Cowled C."/>
            <person name="Shi Z."/>
            <person name="Huang Z."/>
            <person name="Bishop-Lilly K.A."/>
            <person name="Fang X."/>
            <person name="Wynne J.W."/>
            <person name="Xiong Z."/>
            <person name="Baker M.L."/>
            <person name="Zhao W."/>
            <person name="Tachedjian M."/>
            <person name="Zhu Y."/>
            <person name="Zhou P."/>
            <person name="Jiang X."/>
            <person name="Ng J."/>
            <person name="Yang L."/>
            <person name="Wu L."/>
            <person name="Xiao J."/>
            <person name="Feng Y."/>
            <person name="Chen Y."/>
            <person name="Sun X."/>
            <person name="Zhang Y."/>
            <person name="Marsh G.A."/>
            <person name="Crameri G."/>
            <person name="Broder C.C."/>
            <person name="Frey K.G."/>
            <person name="Wang L.F."/>
            <person name="Wang J."/>
        </authorList>
    </citation>
    <scope>NUCLEOTIDE SEQUENCE [LARGE SCALE GENOMIC DNA]</scope>
</reference>
<keyword evidence="2" id="KW-1185">Reference proteome</keyword>
<name>L5KED3_PTEAL</name>
<organism evidence="1 2">
    <name type="scientific">Pteropus alecto</name>
    <name type="common">Black flying fox</name>
    <dbReference type="NCBI Taxonomy" id="9402"/>
    <lineage>
        <taxon>Eukaryota</taxon>
        <taxon>Metazoa</taxon>
        <taxon>Chordata</taxon>
        <taxon>Craniata</taxon>
        <taxon>Vertebrata</taxon>
        <taxon>Euteleostomi</taxon>
        <taxon>Mammalia</taxon>
        <taxon>Eutheria</taxon>
        <taxon>Laurasiatheria</taxon>
        <taxon>Chiroptera</taxon>
        <taxon>Yinpterochiroptera</taxon>
        <taxon>Pteropodoidea</taxon>
        <taxon>Pteropodidae</taxon>
        <taxon>Pteropodinae</taxon>
        <taxon>Pteropus</taxon>
    </lineage>
</organism>
<evidence type="ECO:0000313" key="2">
    <source>
        <dbReference type="Proteomes" id="UP000010552"/>
    </source>
</evidence>